<evidence type="ECO:0000313" key="8">
    <source>
        <dbReference type="Proteomes" id="UP000190890"/>
    </source>
</evidence>
<keyword evidence="2" id="KW-0813">Transport</keyword>
<evidence type="ECO:0000256" key="1">
    <source>
        <dbReference type="ARBA" id="ARBA00004196"/>
    </source>
</evidence>
<evidence type="ECO:0000256" key="6">
    <source>
        <dbReference type="SAM" id="SignalP"/>
    </source>
</evidence>
<dbReference type="InterPro" id="IPR006127">
    <property type="entry name" value="ZnuA-like"/>
</dbReference>
<keyword evidence="3" id="KW-0479">Metal-binding</keyword>
<keyword evidence="4 6" id="KW-0732">Signal</keyword>
<dbReference type="Proteomes" id="UP000190890">
    <property type="component" value="Unassembled WGS sequence"/>
</dbReference>
<feature type="coiled-coil region" evidence="5">
    <location>
        <begin position="173"/>
        <end position="200"/>
    </location>
</feature>
<comment type="caution">
    <text evidence="7">The sequence shown here is derived from an EMBL/GenBank/DDBJ whole genome shotgun (WGS) entry which is preliminary data.</text>
</comment>
<dbReference type="Pfam" id="PF01297">
    <property type="entry name" value="ZnuA"/>
    <property type="match status" value="1"/>
</dbReference>
<protein>
    <submittedName>
        <fullName evidence="7">High-affinity zinc uptake system binding-protein ZnuA</fullName>
    </submittedName>
</protein>
<evidence type="ECO:0000256" key="5">
    <source>
        <dbReference type="SAM" id="Coils"/>
    </source>
</evidence>
<dbReference type="GO" id="GO:0030313">
    <property type="term" value="C:cell envelope"/>
    <property type="evidence" value="ECO:0007669"/>
    <property type="project" value="UniProtKB-SubCell"/>
</dbReference>
<gene>
    <name evidence="7" type="primary">znuA_1</name>
    <name evidence="7" type="ORF">CLPUN_25560</name>
</gene>
<dbReference type="PANTHER" id="PTHR42953:SF1">
    <property type="entry name" value="METAL-BINDING PROTEIN HI_0362-RELATED"/>
    <property type="match status" value="1"/>
</dbReference>
<dbReference type="OrthoDB" id="1929331at2"/>
<dbReference type="STRING" id="29367.CLPUN_25560"/>
<comment type="subcellular location">
    <subcellularLocation>
        <location evidence="1">Cell envelope</location>
    </subcellularLocation>
</comment>
<proteinExistence type="predicted"/>
<dbReference type="PANTHER" id="PTHR42953">
    <property type="entry name" value="HIGH-AFFINITY ZINC UPTAKE SYSTEM PROTEIN ZNUA-RELATED"/>
    <property type="match status" value="1"/>
</dbReference>
<dbReference type="GO" id="GO:0046872">
    <property type="term" value="F:metal ion binding"/>
    <property type="evidence" value="ECO:0007669"/>
    <property type="project" value="UniProtKB-KW"/>
</dbReference>
<dbReference type="RefSeq" id="WP_077847671.1">
    <property type="nucleotide sequence ID" value="NZ_LZZM01000163.1"/>
</dbReference>
<keyword evidence="5" id="KW-0175">Coiled coil</keyword>
<dbReference type="AlphaFoldDB" id="A0A1S8TGQ1"/>
<evidence type="ECO:0000256" key="3">
    <source>
        <dbReference type="ARBA" id="ARBA00022723"/>
    </source>
</evidence>
<sequence>MKKITFAMVVITIALSFGMSLFSSPLLANTENNRVENREKYLNIMTVNKPQYDMVKKIIKDKNSVDYMFINEKDISEFKYSEDVLNNISNMDVFMYSGTSFEPWSSSFIDELKKGNLGIINLARGVRLLNYSHSGDNKENPYYFEGIEEYKIALYNVKSAIEDRDPQNRDYYEENYNEAIKEFEDKINKYKDKISSLSEYKFITLNNDFDYLTKGLNLSTIQLDNHEMAEFIKVNNLDPKKVIIIVDGEQNTKLDLSSYNTIKLWKYYGDMSFDELILYNVNELAKWAKIKEDTPVATTSTSENNTAAK</sequence>
<organism evidence="7 8">
    <name type="scientific">Clostridium puniceum</name>
    <dbReference type="NCBI Taxonomy" id="29367"/>
    <lineage>
        <taxon>Bacteria</taxon>
        <taxon>Bacillati</taxon>
        <taxon>Bacillota</taxon>
        <taxon>Clostridia</taxon>
        <taxon>Eubacteriales</taxon>
        <taxon>Clostridiaceae</taxon>
        <taxon>Clostridium</taxon>
    </lineage>
</organism>
<evidence type="ECO:0000256" key="2">
    <source>
        <dbReference type="ARBA" id="ARBA00022448"/>
    </source>
</evidence>
<feature type="chain" id="PRO_5012842871" evidence="6">
    <location>
        <begin position="29"/>
        <end position="309"/>
    </location>
</feature>
<keyword evidence="8" id="KW-1185">Reference proteome</keyword>
<name>A0A1S8TGQ1_9CLOT</name>
<evidence type="ECO:0000313" key="7">
    <source>
        <dbReference type="EMBL" id="OOM76856.1"/>
    </source>
</evidence>
<feature type="signal peptide" evidence="6">
    <location>
        <begin position="1"/>
        <end position="28"/>
    </location>
</feature>
<accession>A0A1S8TGQ1</accession>
<dbReference type="EMBL" id="LZZM01000163">
    <property type="protein sequence ID" value="OOM76856.1"/>
    <property type="molecule type" value="Genomic_DNA"/>
</dbReference>
<dbReference type="GO" id="GO:0030001">
    <property type="term" value="P:metal ion transport"/>
    <property type="evidence" value="ECO:0007669"/>
    <property type="project" value="InterPro"/>
</dbReference>
<evidence type="ECO:0000256" key="4">
    <source>
        <dbReference type="ARBA" id="ARBA00022729"/>
    </source>
</evidence>
<dbReference type="SUPFAM" id="SSF53807">
    <property type="entry name" value="Helical backbone' metal receptor"/>
    <property type="match status" value="1"/>
</dbReference>
<reference evidence="7 8" key="1">
    <citation type="submission" date="2016-05" db="EMBL/GenBank/DDBJ databases">
        <title>Microbial solvent formation.</title>
        <authorList>
            <person name="Poehlein A."/>
            <person name="Montoya Solano J.D."/>
            <person name="Flitsch S."/>
            <person name="Krabben P."/>
            <person name="Duerre P."/>
            <person name="Daniel R."/>
        </authorList>
    </citation>
    <scope>NUCLEOTIDE SEQUENCE [LARGE SCALE GENOMIC DNA]</scope>
    <source>
        <strain evidence="7 8">DSM 2619</strain>
    </source>
</reference>
<dbReference type="Gene3D" id="3.40.50.1980">
    <property type="entry name" value="Nitrogenase molybdenum iron protein domain"/>
    <property type="match status" value="1"/>
</dbReference>
<dbReference type="InterPro" id="IPR050492">
    <property type="entry name" value="Bact_metal-bind_prot9"/>
</dbReference>